<proteinExistence type="predicted"/>
<protein>
    <submittedName>
        <fullName evidence="2">Uncharacterized protein</fullName>
    </submittedName>
</protein>
<dbReference type="Proteomes" id="UP001225034">
    <property type="component" value="Unassembled WGS sequence"/>
</dbReference>
<keyword evidence="1" id="KW-1133">Transmembrane helix</keyword>
<accession>A0ABT9YKB6</accession>
<keyword evidence="3" id="KW-1185">Reference proteome</keyword>
<evidence type="ECO:0000256" key="1">
    <source>
        <dbReference type="SAM" id="Phobius"/>
    </source>
</evidence>
<gene>
    <name evidence="2" type="ORF">J2S05_003111</name>
</gene>
<sequence length="114" mass="13466">MNYLLVLVFFGLVTSHFSFALAFLFLGNLKILTNFINMFRNENPQNISDWIAHIIYVCLFSLPYLSYKALEKRYSFWITKLFYCIGFFISFLLLFGVLMPIAESFGLLRFMENI</sequence>
<evidence type="ECO:0000313" key="3">
    <source>
        <dbReference type="Proteomes" id="UP001225034"/>
    </source>
</evidence>
<keyword evidence="1" id="KW-0472">Membrane</keyword>
<comment type="caution">
    <text evidence="2">The sequence shown here is derived from an EMBL/GenBank/DDBJ whole genome shotgun (WGS) entry which is preliminary data.</text>
</comment>
<feature type="transmembrane region" description="Helical" evidence="1">
    <location>
        <begin position="50"/>
        <end position="70"/>
    </location>
</feature>
<name>A0ABT9YKB6_9BACI</name>
<feature type="transmembrane region" description="Helical" evidence="1">
    <location>
        <begin position="82"/>
        <end position="102"/>
    </location>
</feature>
<organism evidence="2 3">
    <name type="scientific">Alkalicoccobacillus murimartini</name>
    <dbReference type="NCBI Taxonomy" id="171685"/>
    <lineage>
        <taxon>Bacteria</taxon>
        <taxon>Bacillati</taxon>
        <taxon>Bacillota</taxon>
        <taxon>Bacilli</taxon>
        <taxon>Bacillales</taxon>
        <taxon>Bacillaceae</taxon>
        <taxon>Alkalicoccobacillus</taxon>
    </lineage>
</organism>
<reference evidence="2 3" key="1">
    <citation type="submission" date="2023-07" db="EMBL/GenBank/DDBJ databases">
        <title>Genomic Encyclopedia of Type Strains, Phase IV (KMG-IV): sequencing the most valuable type-strain genomes for metagenomic binning, comparative biology and taxonomic classification.</title>
        <authorList>
            <person name="Goeker M."/>
        </authorList>
    </citation>
    <scope>NUCLEOTIDE SEQUENCE [LARGE SCALE GENOMIC DNA]</scope>
    <source>
        <strain evidence="2 3">DSM 19154</strain>
    </source>
</reference>
<evidence type="ECO:0000313" key="2">
    <source>
        <dbReference type="EMBL" id="MDQ0208300.1"/>
    </source>
</evidence>
<keyword evidence="1" id="KW-0812">Transmembrane</keyword>
<dbReference type="EMBL" id="JAUSUA010000005">
    <property type="protein sequence ID" value="MDQ0208300.1"/>
    <property type="molecule type" value="Genomic_DNA"/>
</dbReference>